<comment type="catalytic activity">
    <reaction evidence="10">
        <text>L-histidinol phosphate + 2-oxoglutarate = 3-(imidazol-4-yl)-2-oxopropyl phosphate + L-glutamate</text>
        <dbReference type="Rhea" id="RHEA:23744"/>
        <dbReference type="ChEBI" id="CHEBI:16810"/>
        <dbReference type="ChEBI" id="CHEBI:29985"/>
        <dbReference type="ChEBI" id="CHEBI:57766"/>
        <dbReference type="ChEBI" id="CHEBI:57980"/>
        <dbReference type="EC" id="2.6.1.9"/>
    </reaction>
</comment>
<keyword evidence="6" id="KW-0808">Transferase</keyword>
<evidence type="ECO:0000256" key="9">
    <source>
        <dbReference type="ARBA" id="ARBA00030262"/>
    </source>
</evidence>
<keyword evidence="7" id="KW-0663">Pyridoxal phosphate</keyword>
<evidence type="ECO:0000256" key="4">
    <source>
        <dbReference type="ARBA" id="ARBA00022576"/>
    </source>
</evidence>
<dbReference type="PANTHER" id="PTHR42885:SF2">
    <property type="entry name" value="HISTIDINOL-PHOSPHATE AMINOTRANSFERASE"/>
    <property type="match status" value="1"/>
</dbReference>
<dbReference type="InterPro" id="IPR015424">
    <property type="entry name" value="PyrdxlP-dep_Trfase"/>
</dbReference>
<dbReference type="Proteomes" id="UP000823388">
    <property type="component" value="Chromosome 1N"/>
</dbReference>
<keyword evidence="8" id="KW-0368">Histidine biosynthesis</keyword>
<dbReference type="AlphaFoldDB" id="A0A8T0X408"/>
<dbReference type="SUPFAM" id="SSF53383">
    <property type="entry name" value="PLP-dependent transferases"/>
    <property type="match status" value="1"/>
</dbReference>
<accession>A0A8T0X408</accession>
<keyword evidence="4" id="KW-0032">Aminotransferase</keyword>
<dbReference type="GO" id="GO:0030170">
    <property type="term" value="F:pyridoxal phosphate binding"/>
    <property type="evidence" value="ECO:0007669"/>
    <property type="project" value="InterPro"/>
</dbReference>
<feature type="compositionally biased region" description="Low complexity" evidence="11">
    <location>
        <begin position="1"/>
        <end position="13"/>
    </location>
</feature>
<feature type="region of interest" description="Disordered" evidence="11">
    <location>
        <begin position="1"/>
        <end position="20"/>
    </location>
</feature>
<dbReference type="GO" id="GO:0000105">
    <property type="term" value="P:L-histidine biosynthetic process"/>
    <property type="evidence" value="ECO:0007669"/>
    <property type="project" value="UniProtKB-KW"/>
</dbReference>
<dbReference type="GO" id="GO:0004400">
    <property type="term" value="F:histidinol-phosphate transaminase activity"/>
    <property type="evidence" value="ECO:0007669"/>
    <property type="project" value="UniProtKB-EC"/>
</dbReference>
<comment type="pathway">
    <text evidence="2">Amino-acid biosynthesis; L-histidine biosynthesis; L-histidine from 5-phospho-alpha-D-ribose 1-diphosphate: step 7/9.</text>
</comment>
<comment type="cofactor">
    <cofactor evidence="1">
        <name>pyridoxal 5'-phosphate</name>
        <dbReference type="ChEBI" id="CHEBI:597326"/>
    </cofactor>
</comment>
<feature type="domain" description="Aminotransferase class I/classII large" evidence="12">
    <location>
        <begin position="78"/>
        <end position="345"/>
    </location>
</feature>
<protein>
    <recommendedName>
        <fullName evidence="3">histidinol-phosphate transaminase</fullName>
        <ecNumber evidence="3">2.6.1.9</ecNumber>
    </recommendedName>
    <alternativeName>
        <fullName evidence="9">Imidazole acetol-phosphate transaminase</fullName>
    </alternativeName>
</protein>
<dbReference type="InterPro" id="IPR015422">
    <property type="entry name" value="PyrdxlP-dep_Trfase_small"/>
</dbReference>
<evidence type="ECO:0000256" key="2">
    <source>
        <dbReference type="ARBA" id="ARBA00005011"/>
    </source>
</evidence>
<dbReference type="Gene3D" id="3.40.640.10">
    <property type="entry name" value="Type I PLP-dependent aspartate aminotransferase-like (Major domain)"/>
    <property type="match status" value="1"/>
</dbReference>
<dbReference type="PANTHER" id="PTHR42885">
    <property type="entry name" value="HISTIDINOL-PHOSPHATE AMINOTRANSFERASE-RELATED"/>
    <property type="match status" value="1"/>
</dbReference>
<dbReference type="Pfam" id="PF00155">
    <property type="entry name" value="Aminotran_1_2"/>
    <property type="match status" value="1"/>
</dbReference>
<dbReference type="CDD" id="cd00609">
    <property type="entry name" value="AAT_like"/>
    <property type="match status" value="1"/>
</dbReference>
<sequence length="353" mass="39455">MSSAAPVEEPAASEARRRPSGDSFIRRHLRTLAPYQPILPFEVLSARLGRRPEDIIKLDANENPYGPPPEVATALEYILAGCGADELIDLIMRCVLEPGDKIVDCPPTFTMYEFDASVNGALVIKVPRLPDFSLDVERIVEVVEQEKPKCIFLTSPNNPDGSVINDEDLLKILDLPILVVLDEAYIEFSSLQSRMAWVKKHDNLIVLRTFSKRAGLAGLRVGYGAFPLSIIEYLWRAKQPYNVSVAAEVSACAALQNPTYLENVKNLLLQERERLFDLLKGIPFLKPFPSHSNFILCEVTSGKDAKKIKEDLAKMGVMIRHYDKKELKGYIRISVGKPEHTDALMKGLNALQL</sequence>
<comment type="caution">
    <text evidence="13">The sequence shown here is derived from an EMBL/GenBank/DDBJ whole genome shotgun (WGS) entry which is preliminary data.</text>
</comment>
<evidence type="ECO:0000256" key="10">
    <source>
        <dbReference type="ARBA" id="ARBA00047481"/>
    </source>
</evidence>
<dbReference type="InterPro" id="IPR005861">
    <property type="entry name" value="HisP_aminotrans"/>
</dbReference>
<evidence type="ECO:0000313" key="13">
    <source>
        <dbReference type="EMBL" id="KAG2653378.1"/>
    </source>
</evidence>
<reference evidence="13" key="1">
    <citation type="submission" date="2020-05" db="EMBL/GenBank/DDBJ databases">
        <title>WGS assembly of Panicum virgatum.</title>
        <authorList>
            <person name="Lovell J.T."/>
            <person name="Jenkins J."/>
            <person name="Shu S."/>
            <person name="Juenger T.E."/>
            <person name="Schmutz J."/>
        </authorList>
    </citation>
    <scope>NUCLEOTIDE SEQUENCE</scope>
    <source>
        <strain evidence="13">AP13</strain>
    </source>
</reference>
<dbReference type="Gene3D" id="3.90.1150.10">
    <property type="entry name" value="Aspartate Aminotransferase, domain 1"/>
    <property type="match status" value="1"/>
</dbReference>
<dbReference type="InterPro" id="IPR015421">
    <property type="entry name" value="PyrdxlP-dep_Trfase_major"/>
</dbReference>
<evidence type="ECO:0000256" key="8">
    <source>
        <dbReference type="ARBA" id="ARBA00023102"/>
    </source>
</evidence>
<organism evidence="13 14">
    <name type="scientific">Panicum virgatum</name>
    <name type="common">Blackwell switchgrass</name>
    <dbReference type="NCBI Taxonomy" id="38727"/>
    <lineage>
        <taxon>Eukaryota</taxon>
        <taxon>Viridiplantae</taxon>
        <taxon>Streptophyta</taxon>
        <taxon>Embryophyta</taxon>
        <taxon>Tracheophyta</taxon>
        <taxon>Spermatophyta</taxon>
        <taxon>Magnoliopsida</taxon>
        <taxon>Liliopsida</taxon>
        <taxon>Poales</taxon>
        <taxon>Poaceae</taxon>
        <taxon>PACMAD clade</taxon>
        <taxon>Panicoideae</taxon>
        <taxon>Panicodae</taxon>
        <taxon>Paniceae</taxon>
        <taxon>Panicinae</taxon>
        <taxon>Panicum</taxon>
        <taxon>Panicum sect. Hiantes</taxon>
    </lineage>
</organism>
<keyword evidence="14" id="KW-1185">Reference proteome</keyword>
<evidence type="ECO:0000256" key="6">
    <source>
        <dbReference type="ARBA" id="ARBA00022679"/>
    </source>
</evidence>
<dbReference type="EMBL" id="CM029038">
    <property type="protein sequence ID" value="KAG2653378.1"/>
    <property type="molecule type" value="Genomic_DNA"/>
</dbReference>
<name>A0A8T0X408_PANVG</name>
<gene>
    <name evidence="13" type="ORF">PVAP13_1NG453600</name>
</gene>
<keyword evidence="5" id="KW-0028">Amino-acid biosynthesis</keyword>
<evidence type="ECO:0000256" key="1">
    <source>
        <dbReference type="ARBA" id="ARBA00001933"/>
    </source>
</evidence>
<dbReference type="EC" id="2.6.1.9" evidence="3"/>
<proteinExistence type="inferred from homology"/>
<evidence type="ECO:0000256" key="7">
    <source>
        <dbReference type="ARBA" id="ARBA00022898"/>
    </source>
</evidence>
<evidence type="ECO:0000259" key="12">
    <source>
        <dbReference type="Pfam" id="PF00155"/>
    </source>
</evidence>
<dbReference type="InterPro" id="IPR004839">
    <property type="entry name" value="Aminotransferase_I/II_large"/>
</dbReference>
<evidence type="ECO:0000313" key="14">
    <source>
        <dbReference type="Proteomes" id="UP000823388"/>
    </source>
</evidence>
<dbReference type="HAMAP" id="MF_01023">
    <property type="entry name" value="HisC_aminotrans_2"/>
    <property type="match status" value="1"/>
</dbReference>
<evidence type="ECO:0000256" key="5">
    <source>
        <dbReference type="ARBA" id="ARBA00022605"/>
    </source>
</evidence>
<evidence type="ECO:0000256" key="3">
    <source>
        <dbReference type="ARBA" id="ARBA00012748"/>
    </source>
</evidence>
<evidence type="ECO:0000256" key="11">
    <source>
        <dbReference type="SAM" id="MobiDB-lite"/>
    </source>
</evidence>